<dbReference type="Gene3D" id="3.10.450.220">
    <property type="match status" value="1"/>
</dbReference>
<proteinExistence type="inferred from homology"/>
<dbReference type="SUPFAM" id="SSF88697">
    <property type="entry name" value="PUA domain-like"/>
    <property type="match status" value="1"/>
</dbReference>
<dbReference type="SUPFAM" id="SSF88802">
    <property type="entry name" value="Pre-PUA domain"/>
    <property type="match status" value="1"/>
</dbReference>
<dbReference type="Gene3D" id="2.30.130.10">
    <property type="entry name" value="PUA domain"/>
    <property type="match status" value="1"/>
</dbReference>
<dbReference type="InterPro" id="IPR036974">
    <property type="entry name" value="PUA_sf"/>
</dbReference>
<evidence type="ECO:0000256" key="5">
    <source>
        <dbReference type="ARBA" id="ARBA00022517"/>
    </source>
</evidence>
<comment type="similarity">
    <text evidence="3 8">Belongs to the NIP7 family.</text>
</comment>
<dbReference type="SMART" id="SM00359">
    <property type="entry name" value="PUA"/>
    <property type="match status" value="1"/>
</dbReference>
<dbReference type="FunFam" id="3.10.450.220:FF:000001">
    <property type="entry name" value="60S ribosome subunit biogenesis protein NIP7 homolog"/>
    <property type="match status" value="1"/>
</dbReference>
<evidence type="ECO:0000259" key="9">
    <source>
        <dbReference type="SMART" id="SM00359"/>
    </source>
</evidence>
<evidence type="ECO:0000256" key="7">
    <source>
        <dbReference type="ARBA" id="ARBA00023242"/>
    </source>
</evidence>
<dbReference type="InterPro" id="IPR002478">
    <property type="entry name" value="PUA"/>
</dbReference>
<keyword evidence="5 8" id="KW-0690">Ribosome biogenesis</keyword>
<dbReference type="Pfam" id="PF17833">
    <property type="entry name" value="pre-PUA_NIP7"/>
    <property type="match status" value="1"/>
</dbReference>
<dbReference type="CDD" id="cd21146">
    <property type="entry name" value="Nip7_N_euk"/>
    <property type="match status" value="1"/>
</dbReference>
<name>A0A4Z2D241_SCHJA</name>
<dbReference type="InterPro" id="IPR015947">
    <property type="entry name" value="PUA-like_sf"/>
</dbReference>
<accession>A0A4Z2D241</accession>
<comment type="subunit">
    <text evidence="8">Interacts with pre-ribosome complex.</text>
</comment>
<keyword evidence="6 8" id="KW-0694">RNA-binding</keyword>
<dbReference type="OrthoDB" id="27490at2759"/>
<evidence type="ECO:0000313" key="10">
    <source>
        <dbReference type="EMBL" id="TNN10581.1"/>
    </source>
</evidence>
<dbReference type="FunFam" id="2.30.130.10:FF:000002">
    <property type="entry name" value="60S ribosome subunit biogenesis protein NIP7 homolog"/>
    <property type="match status" value="1"/>
</dbReference>
<organism evidence="10 11">
    <name type="scientific">Schistosoma japonicum</name>
    <name type="common">Blood fluke</name>
    <dbReference type="NCBI Taxonomy" id="6182"/>
    <lineage>
        <taxon>Eukaryota</taxon>
        <taxon>Metazoa</taxon>
        <taxon>Spiralia</taxon>
        <taxon>Lophotrochozoa</taxon>
        <taxon>Platyhelminthes</taxon>
        <taxon>Trematoda</taxon>
        <taxon>Digenea</taxon>
        <taxon>Strigeidida</taxon>
        <taxon>Schistosomatoidea</taxon>
        <taxon>Schistosomatidae</taxon>
        <taxon>Schistosoma</taxon>
    </lineage>
</organism>
<dbReference type="PIRSF" id="PIRSF017190">
    <property type="entry name" value="Rbsml_synth_fac_NIP7"/>
    <property type="match status" value="1"/>
</dbReference>
<reference evidence="10 11" key="1">
    <citation type="submission" date="2019-03" db="EMBL/GenBank/DDBJ databases">
        <title>An improved genome assembly of the fluke Schistosoma japonicum.</title>
        <authorList>
            <person name="Hu W."/>
            <person name="Luo F."/>
            <person name="Yin M."/>
            <person name="Mo X."/>
            <person name="Sun C."/>
            <person name="Wu Q."/>
            <person name="Zhu B."/>
            <person name="Xiang M."/>
            <person name="Wang J."/>
            <person name="Wang Y."/>
            <person name="Zhang T."/>
            <person name="Xu B."/>
            <person name="Zheng H."/>
            <person name="Feng Z."/>
        </authorList>
    </citation>
    <scope>NUCLEOTIDE SEQUENCE [LARGE SCALE GENOMIC DNA]</scope>
    <source>
        <strain evidence="10">HuSjv2</strain>
        <tissue evidence="10">Worms</tissue>
    </source>
</reference>
<dbReference type="CDD" id="cd21151">
    <property type="entry name" value="PUA_Nip7-like"/>
    <property type="match status" value="1"/>
</dbReference>
<comment type="function">
    <text evidence="1 8">Required for proper 34S pre-rRNA processing and 60S ribosome subunit assembly.</text>
</comment>
<evidence type="ECO:0000256" key="3">
    <source>
        <dbReference type="ARBA" id="ARBA00009895"/>
    </source>
</evidence>
<protein>
    <recommendedName>
        <fullName evidence="4 8">60S ribosome subunit biogenesis protein NIP7 homolog</fullName>
    </recommendedName>
</protein>
<dbReference type="PROSITE" id="PS50890">
    <property type="entry name" value="PUA"/>
    <property type="match status" value="1"/>
</dbReference>
<comment type="subcellular location">
    <subcellularLocation>
        <location evidence="2">Nucleus</location>
        <location evidence="2">Nucleolus</location>
    </subcellularLocation>
</comment>
<dbReference type="InterPro" id="IPR055359">
    <property type="entry name" value="Nip7_N_euk"/>
</dbReference>
<evidence type="ECO:0000256" key="4">
    <source>
        <dbReference type="ARBA" id="ARBA00018162"/>
    </source>
</evidence>
<sequence>MRDLKKDESVKVVTKLQKYIKDTAELLNRPDDKYNFYFHRDRVFYCRSTLAKHAASIEKKHLLSFGTCIGRFSKTGKFKLHITALDFLSPYAMFRVWLKAPSEQQFLYGQNILRSGIAKMSENTPQYAGVIVMNMSDMPLGFGVAAKSSLQVKNTDPMTVVLFHQADVGEYIRSEETIV</sequence>
<dbReference type="Proteomes" id="UP000311919">
    <property type="component" value="Unassembled WGS sequence"/>
</dbReference>
<dbReference type="Pfam" id="PF03657">
    <property type="entry name" value="UPF0113"/>
    <property type="match status" value="1"/>
</dbReference>
<dbReference type="GO" id="GO:0005730">
    <property type="term" value="C:nucleolus"/>
    <property type="evidence" value="ECO:0007669"/>
    <property type="project" value="UniProtKB-SubCell"/>
</dbReference>
<dbReference type="GO" id="GO:0042255">
    <property type="term" value="P:ribosome assembly"/>
    <property type="evidence" value="ECO:0007669"/>
    <property type="project" value="InterPro"/>
</dbReference>
<dbReference type="GO" id="GO:0003723">
    <property type="term" value="F:RNA binding"/>
    <property type="evidence" value="ECO:0007669"/>
    <property type="project" value="UniProtKB-KW"/>
</dbReference>
<comment type="caution">
    <text evidence="10">The sequence shown here is derived from an EMBL/GenBank/DDBJ whole genome shotgun (WGS) entry which is preliminary data.</text>
</comment>
<gene>
    <name evidence="10" type="ORF">EWB00_005248</name>
</gene>
<evidence type="ECO:0000256" key="2">
    <source>
        <dbReference type="ARBA" id="ARBA00004604"/>
    </source>
</evidence>
<dbReference type="EMBL" id="SKCS01000352">
    <property type="protein sequence ID" value="TNN10582.1"/>
    <property type="molecule type" value="Genomic_DNA"/>
</dbReference>
<keyword evidence="7 8" id="KW-0539">Nucleus</keyword>
<evidence type="ECO:0000256" key="1">
    <source>
        <dbReference type="ARBA" id="ARBA00004087"/>
    </source>
</evidence>
<keyword evidence="11" id="KW-1185">Reference proteome</keyword>
<feature type="domain" description="PUA" evidence="9">
    <location>
        <begin position="94"/>
        <end position="169"/>
    </location>
</feature>
<evidence type="ECO:0000256" key="6">
    <source>
        <dbReference type="ARBA" id="ARBA00022884"/>
    </source>
</evidence>
<evidence type="ECO:0000313" key="11">
    <source>
        <dbReference type="Proteomes" id="UP000311919"/>
    </source>
</evidence>
<dbReference type="EMBL" id="SKCS01000352">
    <property type="protein sequence ID" value="TNN10581.1"/>
    <property type="molecule type" value="Genomic_DNA"/>
</dbReference>
<evidence type="ECO:0000256" key="8">
    <source>
        <dbReference type="PIRNR" id="PIRNR017190"/>
    </source>
</evidence>
<dbReference type="InterPro" id="IPR040598">
    <property type="entry name" value="NIP7_N"/>
</dbReference>
<dbReference type="InterPro" id="IPR016686">
    <property type="entry name" value="Ribosomal_synth_fac_NIP7"/>
</dbReference>
<dbReference type="InterPro" id="IPR005155">
    <property type="entry name" value="UPF0113_PUA"/>
</dbReference>
<dbReference type="AlphaFoldDB" id="A0A4Z2D241"/>